<dbReference type="Proteomes" id="UP001159405">
    <property type="component" value="Unassembled WGS sequence"/>
</dbReference>
<comment type="caution">
    <text evidence="2">The sequence shown here is derived from an EMBL/GenBank/DDBJ whole genome shotgun (WGS) entry which is preliminary data.</text>
</comment>
<accession>A0ABN8P0V7</accession>
<dbReference type="SMART" id="SM00473">
    <property type="entry name" value="PAN_AP"/>
    <property type="match status" value="1"/>
</dbReference>
<keyword evidence="3" id="KW-1185">Reference proteome</keyword>
<dbReference type="Pfam" id="PF00024">
    <property type="entry name" value="PAN_1"/>
    <property type="match status" value="1"/>
</dbReference>
<evidence type="ECO:0000313" key="2">
    <source>
        <dbReference type="EMBL" id="CAH3129748.1"/>
    </source>
</evidence>
<protein>
    <recommendedName>
        <fullName evidence="1">Apple domain-containing protein</fullName>
    </recommendedName>
</protein>
<dbReference type="InterPro" id="IPR003609">
    <property type="entry name" value="Pan_app"/>
</dbReference>
<proteinExistence type="predicted"/>
<gene>
    <name evidence="2" type="ORF">PLOB_00034267</name>
</gene>
<reference evidence="2 3" key="1">
    <citation type="submission" date="2022-05" db="EMBL/GenBank/DDBJ databases">
        <authorList>
            <consortium name="Genoscope - CEA"/>
            <person name="William W."/>
        </authorList>
    </citation>
    <scope>NUCLEOTIDE SEQUENCE [LARGE SCALE GENOMIC DNA]</scope>
</reference>
<feature type="non-terminal residue" evidence="2">
    <location>
        <position position="1"/>
    </location>
</feature>
<feature type="domain" description="Apple" evidence="1">
    <location>
        <begin position="21"/>
        <end position="97"/>
    </location>
</feature>
<organism evidence="2 3">
    <name type="scientific">Porites lobata</name>
    <dbReference type="NCBI Taxonomy" id="104759"/>
    <lineage>
        <taxon>Eukaryota</taxon>
        <taxon>Metazoa</taxon>
        <taxon>Cnidaria</taxon>
        <taxon>Anthozoa</taxon>
        <taxon>Hexacorallia</taxon>
        <taxon>Scleractinia</taxon>
        <taxon>Fungiina</taxon>
        <taxon>Poritidae</taxon>
        <taxon>Porites</taxon>
    </lineage>
</organism>
<sequence length="270" mass="31140">NISPQRILLDNKGETDVKYEESETTFLVHSNWTLKVEPFLRVSAHDSMACALQCRKRVVCLSFNFAVFSRSKNCELLQGDKYTSPNNFQPSSLYHNHYSRISPCEYNPCKDNTTCRPLYNVNGFLCEAAPWFKMNNERVCFGAKNDSFGSFNVLHNGTILTFKLVYKSGYVTCNSKNLPYGSHWACNNRERIGTIITNGENKVIFPHNYKNTSFTLPSYHCNSSRLIYHLSPQMVDGGEEFRIWYHEDYRNQNENDNAGNTCTDVYALYN</sequence>
<evidence type="ECO:0000313" key="3">
    <source>
        <dbReference type="Proteomes" id="UP001159405"/>
    </source>
</evidence>
<name>A0ABN8P0V7_9CNID</name>
<dbReference type="EMBL" id="CALNXK010000047">
    <property type="protein sequence ID" value="CAH3129748.1"/>
    <property type="molecule type" value="Genomic_DNA"/>
</dbReference>
<evidence type="ECO:0000259" key="1">
    <source>
        <dbReference type="SMART" id="SM00473"/>
    </source>
</evidence>
<dbReference type="Gene3D" id="3.50.4.10">
    <property type="entry name" value="Hepatocyte Growth Factor"/>
    <property type="match status" value="1"/>
</dbReference>
<dbReference type="SUPFAM" id="SSF57414">
    <property type="entry name" value="Hairpin loop containing domain-like"/>
    <property type="match status" value="1"/>
</dbReference>